<proteinExistence type="predicted"/>
<keyword evidence="2" id="KW-1185">Reference proteome</keyword>
<gene>
    <name evidence="1" type="ORF">A8F95_03465</name>
</gene>
<evidence type="ECO:0000313" key="2">
    <source>
        <dbReference type="Proteomes" id="UP000092578"/>
    </source>
</evidence>
<evidence type="ECO:0008006" key="3">
    <source>
        <dbReference type="Google" id="ProtNLM"/>
    </source>
</evidence>
<protein>
    <recommendedName>
        <fullName evidence="3">DUF2487 domain-containing protein</fullName>
    </recommendedName>
</protein>
<dbReference type="InterPro" id="IPR019615">
    <property type="entry name" value="DUF2487"/>
</dbReference>
<dbReference type="Pfam" id="PF10673">
    <property type="entry name" value="DUF2487"/>
    <property type="match status" value="1"/>
</dbReference>
<sequence>MNWNGKDIESFQQQKEYIDTALVPLVPISFESDMKETASQYEFIQLLTTLLEKQFKGRMLLLPPFTYIKQQEEEGKLAALNLLAEELDKAGFQHALFFTSDSSWKLAEDKINGSLIWVPSVPLEHMEDSYKYSLIEDQAKQFVNIIVHKWQQDLS</sequence>
<reference evidence="2" key="1">
    <citation type="submission" date="2016-05" db="EMBL/GenBank/DDBJ databases">
        <authorList>
            <person name="Liu B."/>
            <person name="Wang J."/>
            <person name="Zhu Y."/>
            <person name="Liu G."/>
            <person name="Chen Q."/>
            <person name="Chen Z."/>
            <person name="Lan J."/>
            <person name="Che J."/>
            <person name="Ge C."/>
            <person name="Shi H."/>
            <person name="Pan Z."/>
            <person name="Liu X."/>
        </authorList>
    </citation>
    <scope>NUCLEOTIDE SEQUENCE [LARGE SCALE GENOMIC DNA]</scope>
    <source>
        <strain evidence="2">FJAT-27215</strain>
    </source>
</reference>
<dbReference type="Proteomes" id="UP000092578">
    <property type="component" value="Unassembled WGS sequence"/>
</dbReference>
<accession>A0A1B9B9J6</accession>
<dbReference type="AlphaFoldDB" id="A0A1B9B9J6"/>
<name>A0A1B9B9J6_9BACI</name>
<organism evidence="1 2">
    <name type="scientific">Pseudobacillus wudalianchiensis</name>
    <dbReference type="NCBI Taxonomy" id="1743143"/>
    <lineage>
        <taxon>Bacteria</taxon>
        <taxon>Bacillati</taxon>
        <taxon>Bacillota</taxon>
        <taxon>Bacilli</taxon>
        <taxon>Bacillales</taxon>
        <taxon>Bacillaceae</taxon>
        <taxon>Pseudobacillus</taxon>
    </lineage>
</organism>
<comment type="caution">
    <text evidence="1">The sequence shown here is derived from an EMBL/GenBank/DDBJ whole genome shotgun (WGS) entry which is preliminary data.</text>
</comment>
<evidence type="ECO:0000313" key="1">
    <source>
        <dbReference type="EMBL" id="OCA92760.1"/>
    </source>
</evidence>
<dbReference type="EMBL" id="MAYT01000001">
    <property type="protein sequence ID" value="OCA92760.1"/>
    <property type="molecule type" value="Genomic_DNA"/>
</dbReference>